<dbReference type="Gene3D" id="1.10.1510.10">
    <property type="entry name" value="Uncharacterised protein YqeY/AIM41 PF09424, N-terminal domain"/>
    <property type="match status" value="1"/>
</dbReference>
<keyword evidence="1" id="KW-0808">Transferase</keyword>
<dbReference type="InterPro" id="IPR019004">
    <property type="entry name" value="YqeY/Aim41"/>
</dbReference>
<dbReference type="Proteomes" id="UP000228635">
    <property type="component" value="Unassembled WGS sequence"/>
</dbReference>
<dbReference type="PANTHER" id="PTHR28055">
    <property type="entry name" value="ALTERED INHERITANCE OF MITOCHONDRIA PROTEIN 41, MITOCHONDRIAL"/>
    <property type="match status" value="1"/>
</dbReference>
<dbReference type="InterPro" id="IPR042184">
    <property type="entry name" value="YqeY/Aim41_N"/>
</dbReference>
<dbReference type="InterPro" id="IPR023168">
    <property type="entry name" value="GatB_Yqey_C_2"/>
</dbReference>
<dbReference type="Pfam" id="PF09424">
    <property type="entry name" value="YqeY"/>
    <property type="match status" value="1"/>
</dbReference>
<sequence length="148" mass="16908">MSLQERIAQDLKESFKAGDQFRTGVLRLLTSIIQNKTIELRAQERELDDESLMQLLRTEAKKRKESSLVYERGGRTDLAQNELKELVVLEAYLPKQLSVDEITIRVRALLEREHFSDFGSAMKVAMEELRGIADAKLVSEIVKTCLGQ</sequence>
<dbReference type="EMBL" id="PFBA01000013">
    <property type="protein sequence ID" value="PIT92602.1"/>
    <property type="molecule type" value="Genomic_DNA"/>
</dbReference>
<accession>A0A2M6WII3</accession>
<dbReference type="GO" id="GO:0016884">
    <property type="term" value="F:carbon-nitrogen ligase activity, with glutamine as amido-N-donor"/>
    <property type="evidence" value="ECO:0007669"/>
    <property type="project" value="InterPro"/>
</dbReference>
<reference evidence="2" key="1">
    <citation type="submission" date="2017-09" db="EMBL/GenBank/DDBJ databases">
        <title>Depth-based differentiation of microbial function through sediment-hosted aquifers and enrichment of novel symbionts in the deep terrestrial subsurface.</title>
        <authorList>
            <person name="Probst A.J."/>
            <person name="Ladd B."/>
            <person name="Jarett J.K."/>
            <person name="Geller-Mcgrath D.E."/>
            <person name="Sieber C.M.K."/>
            <person name="Emerson J.B."/>
            <person name="Anantharaman K."/>
            <person name="Thomas B.C."/>
            <person name="Malmstrom R."/>
            <person name="Stieglmeier M."/>
            <person name="Klingl A."/>
            <person name="Woyke T."/>
            <person name="Ryan C.M."/>
            <person name="Banfield J.F."/>
        </authorList>
    </citation>
    <scope>NUCLEOTIDE SEQUENCE [LARGE SCALE GENOMIC DNA]</scope>
</reference>
<proteinExistence type="predicted"/>
<dbReference type="PANTHER" id="PTHR28055:SF1">
    <property type="entry name" value="ALTERED INHERITANCE OF MITOCHONDRIA PROTEIN 41, MITOCHONDRIAL"/>
    <property type="match status" value="1"/>
</dbReference>
<dbReference type="GO" id="GO:0016740">
    <property type="term" value="F:transferase activity"/>
    <property type="evidence" value="ECO:0007669"/>
    <property type="project" value="UniProtKB-KW"/>
</dbReference>
<protein>
    <submittedName>
        <fullName evidence="1">Glutamyl-tRNA amidotransferase</fullName>
    </submittedName>
</protein>
<dbReference type="InterPro" id="IPR003789">
    <property type="entry name" value="Asn/Gln_tRNA_amidoTrase-B-like"/>
</dbReference>
<dbReference type="SUPFAM" id="SSF89095">
    <property type="entry name" value="GatB/YqeY motif"/>
    <property type="match status" value="1"/>
</dbReference>
<organism evidence="1 2">
    <name type="scientific">Candidatus Harrisonbacteria bacterium CG10_big_fil_rev_8_21_14_0_10_42_17</name>
    <dbReference type="NCBI Taxonomy" id="1974584"/>
    <lineage>
        <taxon>Bacteria</taxon>
        <taxon>Candidatus Harrisoniibacteriota</taxon>
    </lineage>
</organism>
<name>A0A2M6WII3_9BACT</name>
<comment type="caution">
    <text evidence="1">The sequence shown here is derived from an EMBL/GenBank/DDBJ whole genome shotgun (WGS) entry which is preliminary data.</text>
</comment>
<evidence type="ECO:0000313" key="2">
    <source>
        <dbReference type="Proteomes" id="UP000228635"/>
    </source>
</evidence>
<dbReference type="Gene3D" id="1.10.10.410">
    <property type="match status" value="1"/>
</dbReference>
<gene>
    <name evidence="1" type="ORF">COU08_01235</name>
</gene>
<dbReference type="AlphaFoldDB" id="A0A2M6WII3"/>
<evidence type="ECO:0000313" key="1">
    <source>
        <dbReference type="EMBL" id="PIT92602.1"/>
    </source>
</evidence>